<dbReference type="STRING" id="222136.BBW65_04030"/>
<dbReference type="KEGG" id="het:BBW65_04030"/>
<gene>
    <name evidence="1" type="ORF">BBW65_04030</name>
</gene>
<dbReference type="Gene3D" id="3.40.630.30">
    <property type="match status" value="1"/>
</dbReference>
<name>A0A1B1U5I4_9HELI</name>
<dbReference type="InterPro" id="IPR016181">
    <property type="entry name" value="Acyl_CoA_acyltransferase"/>
</dbReference>
<keyword evidence="2" id="KW-1185">Reference proteome</keyword>
<evidence type="ECO:0000313" key="2">
    <source>
        <dbReference type="Proteomes" id="UP000092884"/>
    </source>
</evidence>
<proteinExistence type="predicted"/>
<sequence length="344" mass="40228">MEVLYKQQDKQKYFKHYMSFLEKKQLPLSYHPYIIKYFHLIAKPIEDKSFVVIENQQCVGICYCPIYEINGKKHISNNGGYTPIPIGENERITKHLFNLLDEIAIQTSCSSIRLYVDSQYSTQFINQRMMSDTENMLLLKKYGYIDTSSINTIADLTLPQEEMRKRLRKSYKPLINSYMKKSCYSIHKITQSNPNKDIHDQYVHFHHLCSGRKTRSDESFEIQYQMLLDGFATLFGLCYNKDFIGFCYFFHHFHYVTYHSGADDPKYEGSKIPIYHLILWNAFCDFHKMGYVSCNMSQPSNFSVLQGFGDYSDEKQINIASFKRGVGGGLLLLFEGLNILIKNA</sequence>
<protein>
    <submittedName>
        <fullName evidence="1">Uncharacterized protein</fullName>
    </submittedName>
</protein>
<dbReference type="SUPFAM" id="SSF55729">
    <property type="entry name" value="Acyl-CoA N-acyltransferases (Nat)"/>
    <property type="match status" value="1"/>
</dbReference>
<dbReference type="OrthoDB" id="5366188at2"/>
<dbReference type="AlphaFoldDB" id="A0A1B1U5I4"/>
<dbReference type="EMBL" id="CP016503">
    <property type="protein sequence ID" value="ANV98019.1"/>
    <property type="molecule type" value="Genomic_DNA"/>
</dbReference>
<reference evidence="2" key="1">
    <citation type="submission" date="2016-07" db="EMBL/GenBank/DDBJ databases">
        <authorList>
            <person name="Florea S."/>
            <person name="Webb J.S."/>
            <person name="Jaromczyk J."/>
            <person name="Schardl C.L."/>
        </authorList>
    </citation>
    <scope>NUCLEOTIDE SEQUENCE [LARGE SCALE GENOMIC DNA]</scope>
    <source>
        <strain evidence="2">MIT 01-6242</strain>
    </source>
</reference>
<evidence type="ECO:0000313" key="1">
    <source>
        <dbReference type="EMBL" id="ANV98019.1"/>
    </source>
</evidence>
<accession>A0A1B1U5I4</accession>
<dbReference type="Proteomes" id="UP000092884">
    <property type="component" value="Chromosome"/>
</dbReference>
<dbReference type="RefSeq" id="WP_066340066.1">
    <property type="nucleotide sequence ID" value="NZ_CP016503.1"/>
</dbReference>
<organism evidence="1 2">
    <name type="scientific">Helicobacter enhydrae</name>
    <dbReference type="NCBI Taxonomy" id="222136"/>
    <lineage>
        <taxon>Bacteria</taxon>
        <taxon>Pseudomonadati</taxon>
        <taxon>Campylobacterota</taxon>
        <taxon>Epsilonproteobacteria</taxon>
        <taxon>Campylobacterales</taxon>
        <taxon>Helicobacteraceae</taxon>
        <taxon>Helicobacter</taxon>
    </lineage>
</organism>